<gene>
    <name evidence="1" type="ORF">FQN05_10970</name>
</gene>
<proteinExistence type="predicted"/>
<dbReference type="Proteomes" id="UP000320648">
    <property type="component" value="Unassembled WGS sequence"/>
</dbReference>
<accession>A0A558IJF6</accession>
<comment type="caution">
    <text evidence="1">The sequence shown here is derived from an EMBL/GenBank/DDBJ whole genome shotgun (WGS) entry which is preliminary data.</text>
</comment>
<dbReference type="EMBL" id="VMTX01000017">
    <property type="protein sequence ID" value="TVU81524.1"/>
    <property type="molecule type" value="Genomic_DNA"/>
</dbReference>
<evidence type="ECO:0000313" key="2">
    <source>
        <dbReference type="Proteomes" id="UP000320648"/>
    </source>
</evidence>
<sequence length="100" mass="11221">MPRALLPRGQKNLPPKCYSILTIPLLDTPRATPVSHKRGAYVTGYEHIPSGMDSNRGLWSSDYLYREASKVGPVTPKVIGRRECLMQRLNEEVVAFSSHL</sequence>
<dbReference type="AlphaFoldDB" id="A0A558IJF6"/>
<organism evidence="1 2">
    <name type="scientific">Corynebacterium aurimucosum</name>
    <dbReference type="NCBI Taxonomy" id="169292"/>
    <lineage>
        <taxon>Bacteria</taxon>
        <taxon>Bacillati</taxon>
        <taxon>Actinomycetota</taxon>
        <taxon>Actinomycetes</taxon>
        <taxon>Mycobacteriales</taxon>
        <taxon>Corynebacteriaceae</taxon>
        <taxon>Corynebacterium</taxon>
    </lineage>
</organism>
<evidence type="ECO:0000313" key="1">
    <source>
        <dbReference type="EMBL" id="TVU81524.1"/>
    </source>
</evidence>
<name>A0A558IJF6_9CORY</name>
<protein>
    <submittedName>
        <fullName evidence="1">Uncharacterized protein</fullName>
    </submittedName>
</protein>
<reference evidence="1 2" key="1">
    <citation type="submission" date="2019-07" db="EMBL/GenBank/DDBJ databases">
        <title>Draft genome of C. aurimucosum strain 15-4290.</title>
        <authorList>
            <person name="Pacheco L.G.C."/>
            <person name="Aguiar E.R.G.R."/>
            <person name="Navas J."/>
            <person name="Santos C.S."/>
            <person name="Rocha D.J.P.G."/>
        </authorList>
    </citation>
    <scope>NUCLEOTIDE SEQUENCE [LARGE SCALE GENOMIC DNA]</scope>
    <source>
        <strain evidence="1 2">15-4290</strain>
    </source>
</reference>